<evidence type="ECO:0000256" key="4">
    <source>
        <dbReference type="ARBA" id="ARBA00022729"/>
    </source>
</evidence>
<dbReference type="EMBL" id="JAOTOJ010000002">
    <property type="protein sequence ID" value="KAK9405407.1"/>
    <property type="molecule type" value="Genomic_DNA"/>
</dbReference>
<dbReference type="FunFam" id="3.30.500.10:FF:000001">
    <property type="entry name" value="H-2 class I histocompatibility antigen, alpha chain"/>
    <property type="match status" value="1"/>
</dbReference>
<evidence type="ECO:0000256" key="2">
    <source>
        <dbReference type="ARBA" id="ARBA00022451"/>
    </source>
</evidence>
<dbReference type="Proteomes" id="UP001474421">
    <property type="component" value="Unassembled WGS sequence"/>
</dbReference>
<dbReference type="InterPro" id="IPR007110">
    <property type="entry name" value="Ig-like_dom"/>
</dbReference>
<dbReference type="InterPro" id="IPR011162">
    <property type="entry name" value="MHC_I/II-like_Ag-recog"/>
</dbReference>
<gene>
    <name evidence="14" type="ORF">NXF25_004181</name>
</gene>
<keyword evidence="7" id="KW-0472">Membrane</keyword>
<dbReference type="InterPro" id="IPR001039">
    <property type="entry name" value="MHC_I_a_a1/a2"/>
</dbReference>
<dbReference type="PRINTS" id="PR01638">
    <property type="entry name" value="MHCCLASSI"/>
</dbReference>
<evidence type="ECO:0000256" key="8">
    <source>
        <dbReference type="ARBA" id="ARBA00023157"/>
    </source>
</evidence>
<dbReference type="GO" id="GO:0009897">
    <property type="term" value="C:external side of plasma membrane"/>
    <property type="evidence" value="ECO:0007669"/>
    <property type="project" value="TreeGrafter"/>
</dbReference>
<feature type="chain" id="PRO_5043945823" evidence="12">
    <location>
        <begin position="25"/>
        <end position="480"/>
    </location>
</feature>
<dbReference type="SUPFAM" id="SSF48726">
    <property type="entry name" value="Immunoglobulin"/>
    <property type="match status" value="1"/>
</dbReference>
<evidence type="ECO:0000256" key="3">
    <source>
        <dbReference type="ARBA" id="ARBA00022692"/>
    </source>
</evidence>
<dbReference type="Gene3D" id="3.30.500.10">
    <property type="entry name" value="MHC class I-like antigen recognition-like"/>
    <property type="match status" value="1"/>
</dbReference>
<comment type="caution">
    <text evidence="14">The sequence shown here is derived from an EMBL/GenBank/DDBJ whole genome shotgun (WGS) entry which is preliminary data.</text>
</comment>
<keyword evidence="9" id="KW-0325">Glycoprotein</keyword>
<sequence length="480" mass="54474">MPLPRAPLLLLGVALGSFVLGALCGSPSHSLSYFYLHLPEPNQGRSQFFIRSYLDDQPTARFDSLTRKMEPLVPWMEEGDKENFLAPERVFRADLEKLSKLDHRAGGLHTWQVVLGCEIMEDRSQGGFFRYGYDGMDFISFDKETLTWVPAQPQAQKLKEKWEDDPGWSQSNKDFLEEPCIEWLQRYLSYRTESLQRIEPPVGKVTHKMVDVSLEVLICQAFGFYPKQIQATWTRDGEVCQYETLPRNMAPNSDGTYYVWLSIEIDPKERDLFRCRLEHQGLQEPLVLALEEEIARRQWKILVGIGAALILGLGILLLRCWKLFHPTATTSPDHVSPKMAPSPPIYGTEDEIQSQLMLQPRQDHLPCLAPDILRRREAPEGSWRPCFKLAQRRMEATDAEKMANMIRAVGAVSPVHPQTSSRGGSEDDIGRAEDHRGARRGRGKGVEGVGRGWRAALSLAERRPKGSLCPRPSLHLSAAF</sequence>
<evidence type="ECO:0000256" key="5">
    <source>
        <dbReference type="ARBA" id="ARBA00022859"/>
    </source>
</evidence>
<evidence type="ECO:0000256" key="7">
    <source>
        <dbReference type="ARBA" id="ARBA00023136"/>
    </source>
</evidence>
<evidence type="ECO:0000256" key="11">
    <source>
        <dbReference type="SAM" id="MobiDB-lite"/>
    </source>
</evidence>
<protein>
    <submittedName>
        <fullName evidence="14">Major histocompatibility complex class I-related protein-like</fullName>
    </submittedName>
</protein>
<dbReference type="InterPro" id="IPR037055">
    <property type="entry name" value="MHC_I-like_Ag-recog_sf"/>
</dbReference>
<evidence type="ECO:0000256" key="9">
    <source>
        <dbReference type="ARBA" id="ARBA00023180"/>
    </source>
</evidence>
<dbReference type="PROSITE" id="PS50835">
    <property type="entry name" value="IG_LIKE"/>
    <property type="match status" value="1"/>
</dbReference>
<dbReference type="Pfam" id="PF00129">
    <property type="entry name" value="MHC_I"/>
    <property type="match status" value="1"/>
</dbReference>
<dbReference type="GO" id="GO:0042612">
    <property type="term" value="C:MHC class I protein complex"/>
    <property type="evidence" value="ECO:0007669"/>
    <property type="project" value="UniProtKB-KW"/>
</dbReference>
<dbReference type="InterPro" id="IPR036179">
    <property type="entry name" value="Ig-like_dom_sf"/>
</dbReference>
<dbReference type="Gene3D" id="2.60.40.10">
    <property type="entry name" value="Immunoglobulins"/>
    <property type="match status" value="1"/>
</dbReference>
<organism evidence="14 15">
    <name type="scientific">Crotalus adamanteus</name>
    <name type="common">Eastern diamondback rattlesnake</name>
    <dbReference type="NCBI Taxonomy" id="8729"/>
    <lineage>
        <taxon>Eukaryota</taxon>
        <taxon>Metazoa</taxon>
        <taxon>Chordata</taxon>
        <taxon>Craniata</taxon>
        <taxon>Vertebrata</taxon>
        <taxon>Euteleostomi</taxon>
        <taxon>Lepidosauria</taxon>
        <taxon>Squamata</taxon>
        <taxon>Bifurcata</taxon>
        <taxon>Unidentata</taxon>
        <taxon>Episquamata</taxon>
        <taxon>Toxicofera</taxon>
        <taxon>Serpentes</taxon>
        <taxon>Colubroidea</taxon>
        <taxon>Viperidae</taxon>
        <taxon>Crotalinae</taxon>
        <taxon>Crotalus</taxon>
    </lineage>
</organism>
<dbReference type="PANTHER" id="PTHR16675">
    <property type="entry name" value="MHC CLASS I-RELATED"/>
    <property type="match status" value="1"/>
</dbReference>
<dbReference type="PANTHER" id="PTHR16675:SF242">
    <property type="entry name" value="MAJOR HISTOCOMPATIBILITY COMPLEX CLASS I-RELATED GENE PROTEIN"/>
    <property type="match status" value="1"/>
</dbReference>
<reference evidence="14 15" key="1">
    <citation type="journal article" date="2024" name="Proc. Natl. Acad. Sci. U.S.A.">
        <title>The genetic regulatory architecture and epigenomic basis for age-related changes in rattlesnake venom.</title>
        <authorList>
            <person name="Hogan M.P."/>
            <person name="Holding M.L."/>
            <person name="Nystrom G.S."/>
            <person name="Colston T.J."/>
            <person name="Bartlett D.A."/>
            <person name="Mason A.J."/>
            <person name="Ellsworth S.A."/>
            <person name="Rautsaw R.M."/>
            <person name="Lawrence K.C."/>
            <person name="Strickland J.L."/>
            <person name="He B."/>
            <person name="Fraser P."/>
            <person name="Margres M.J."/>
            <person name="Gilbert D.M."/>
            <person name="Gibbs H.L."/>
            <person name="Parkinson C.L."/>
            <person name="Rokyta D.R."/>
        </authorList>
    </citation>
    <scope>NUCLEOTIDE SEQUENCE [LARGE SCALE GENOMIC DNA]</scope>
    <source>
        <strain evidence="14">DRR0105</strain>
    </source>
</reference>
<evidence type="ECO:0000256" key="10">
    <source>
        <dbReference type="RuleBase" id="RU004439"/>
    </source>
</evidence>
<feature type="region of interest" description="Disordered" evidence="11">
    <location>
        <begin position="414"/>
        <end position="447"/>
    </location>
</feature>
<dbReference type="InterPro" id="IPR011161">
    <property type="entry name" value="MHC_I-like_Ag-recog"/>
</dbReference>
<evidence type="ECO:0000313" key="15">
    <source>
        <dbReference type="Proteomes" id="UP001474421"/>
    </source>
</evidence>
<dbReference type="InterPro" id="IPR013783">
    <property type="entry name" value="Ig-like_fold"/>
</dbReference>
<feature type="domain" description="Ig-like" evidence="13">
    <location>
        <begin position="200"/>
        <end position="289"/>
    </location>
</feature>
<keyword evidence="6" id="KW-1133">Transmembrane helix</keyword>
<dbReference type="FunFam" id="2.60.40.10:FF:000204">
    <property type="entry name" value="Major histocompatibility complex, class I-related protein"/>
    <property type="match status" value="1"/>
</dbReference>
<evidence type="ECO:0000259" key="13">
    <source>
        <dbReference type="PROSITE" id="PS50835"/>
    </source>
</evidence>
<dbReference type="SUPFAM" id="SSF54452">
    <property type="entry name" value="MHC antigen-recognition domain"/>
    <property type="match status" value="1"/>
</dbReference>
<dbReference type="GO" id="GO:0002474">
    <property type="term" value="P:antigen processing and presentation of peptide antigen via MHC class I"/>
    <property type="evidence" value="ECO:0007669"/>
    <property type="project" value="UniProtKB-KW"/>
</dbReference>
<dbReference type="GO" id="GO:0006955">
    <property type="term" value="P:immune response"/>
    <property type="evidence" value="ECO:0007669"/>
    <property type="project" value="TreeGrafter"/>
</dbReference>
<comment type="subcellular location">
    <subcellularLocation>
        <location evidence="1">Membrane</location>
        <topology evidence="1">Single-pass type I membrane protein</topology>
    </subcellularLocation>
</comment>
<keyword evidence="4 12" id="KW-0732">Signal</keyword>
<dbReference type="SMART" id="SM00407">
    <property type="entry name" value="IGc1"/>
    <property type="match status" value="1"/>
</dbReference>
<dbReference type="InterPro" id="IPR003597">
    <property type="entry name" value="Ig_C1-set"/>
</dbReference>
<keyword evidence="2" id="KW-0490">MHC I</keyword>
<proteinExistence type="inferred from homology"/>
<feature type="compositionally biased region" description="Basic and acidic residues" evidence="11">
    <location>
        <begin position="424"/>
        <end position="436"/>
    </location>
</feature>
<dbReference type="Pfam" id="PF07654">
    <property type="entry name" value="C1-set"/>
    <property type="match status" value="1"/>
</dbReference>
<accession>A0AAW1BV84</accession>
<evidence type="ECO:0000313" key="14">
    <source>
        <dbReference type="EMBL" id="KAK9405407.1"/>
    </source>
</evidence>
<dbReference type="InterPro" id="IPR050208">
    <property type="entry name" value="MHC_class-I_related"/>
</dbReference>
<comment type="similarity">
    <text evidence="10">Belongs to the MHC class I family.</text>
</comment>
<keyword evidence="3" id="KW-0812">Transmembrane</keyword>
<name>A0AAW1BV84_CROAD</name>
<dbReference type="AlphaFoldDB" id="A0AAW1BV84"/>
<feature type="signal peptide" evidence="12">
    <location>
        <begin position="1"/>
        <end position="24"/>
    </location>
</feature>
<keyword evidence="8" id="KW-1015">Disulfide bond</keyword>
<keyword evidence="5" id="KW-0391">Immunity</keyword>
<dbReference type="GO" id="GO:0005615">
    <property type="term" value="C:extracellular space"/>
    <property type="evidence" value="ECO:0007669"/>
    <property type="project" value="TreeGrafter"/>
</dbReference>
<evidence type="ECO:0000256" key="6">
    <source>
        <dbReference type="ARBA" id="ARBA00022989"/>
    </source>
</evidence>
<keyword evidence="15" id="KW-1185">Reference proteome</keyword>
<evidence type="ECO:0000256" key="12">
    <source>
        <dbReference type="SAM" id="SignalP"/>
    </source>
</evidence>
<evidence type="ECO:0000256" key="1">
    <source>
        <dbReference type="ARBA" id="ARBA00004479"/>
    </source>
</evidence>